<feature type="signal peptide" evidence="16">
    <location>
        <begin position="1"/>
        <end position="31"/>
    </location>
</feature>
<evidence type="ECO:0000256" key="4">
    <source>
        <dbReference type="ARBA" id="ARBA00022452"/>
    </source>
</evidence>
<feature type="chain" id="PRO_5011496869" evidence="16">
    <location>
        <begin position="32"/>
        <end position="705"/>
    </location>
</feature>
<feature type="domain" description="TonB-dependent receptor-like beta-barrel" evidence="17">
    <location>
        <begin position="258"/>
        <end position="675"/>
    </location>
</feature>
<dbReference type="InterPro" id="IPR036942">
    <property type="entry name" value="Beta-barrel_TonB_sf"/>
</dbReference>
<evidence type="ECO:0000256" key="12">
    <source>
        <dbReference type="ARBA" id="ARBA00023170"/>
    </source>
</evidence>
<keyword evidence="13 14" id="KW-0998">Cell outer membrane</keyword>
<keyword evidence="4 14" id="KW-1134">Transmembrane beta strand</keyword>
<gene>
    <name evidence="19" type="ORF">SAMN05660691_00811</name>
</gene>
<dbReference type="PANTHER" id="PTHR32552:SF74">
    <property type="entry name" value="HYDROXAMATE SIDEROPHORE RECEPTOR FHUE"/>
    <property type="match status" value="1"/>
</dbReference>
<keyword evidence="7 16" id="KW-0732">Signal</keyword>
<dbReference type="InterPro" id="IPR037066">
    <property type="entry name" value="Plug_dom_sf"/>
</dbReference>
<evidence type="ECO:0000256" key="14">
    <source>
        <dbReference type="PROSITE-ProRule" id="PRU01360"/>
    </source>
</evidence>
<evidence type="ECO:0000256" key="15">
    <source>
        <dbReference type="RuleBase" id="RU003357"/>
    </source>
</evidence>
<sequence length="705" mass="77175">MPGQFKTSVLASALRVALPVSFVTLSTCVLAENSSVNNSAAEAAVEVIAVYGHQGESRSATKLDLTVYETPQVITVMSRSQIEDFALYSVNDLLSYTPGVTVEKAETERVYYTARGFDVVNFQYDGIGVPFSAGLSQGSYDTAIFEQIEVIKGAAGLVTGLANPSATVNYLRKRPTQELFGYVTLAAGSENHRRLEGDVSGSISERFRGRIVAAKDTADSYLDRKADDTSQLYLVGEYDLTDRTELTLGHSVNNNKADGSLSGALPLYYTDGTPTNYAIATSTATDWAYRDNKTTQTFAELRQQLSDDWSLNILLSQNKMLQDAELFYVYGTPDKATELGLNGYASAYKLDEKHRIADIYLSGSYALAGRKHELMAGVNYANIDLFGQSFFDYETGYPVLGADWAAGSSPKGVFDDTDPYTTGHLDKQIHQSFYLATRLHLSDALSVLLGARAMSVEQSGYSYGVDSSSDASETVPYVGGVYQLNDTVSLYASYSEVFTPQSFVDTGFKALGVAKGDNSEVGVKFLLNNNRATASAALFRADLKNVGEFVEVINGVNTYTGLDYQSQGAELELTGSITDQFNLSFGYTWLQSVEGNDGKQVRTYVPRNLVKLSGVYYPQAIANLSVGASVQWQDSIAITPETDIRIRQGSYALVDMFVRYNLSENLSVALNATNLTDRKHYESLYWTQAYYGAPAQWQAAVTWRY</sequence>
<dbReference type="InterPro" id="IPR012910">
    <property type="entry name" value="Plug_dom"/>
</dbReference>
<dbReference type="FunFam" id="2.170.130.10:FF:000010">
    <property type="entry name" value="Ferripyoverdine receptor"/>
    <property type="match status" value="1"/>
</dbReference>
<keyword evidence="9" id="KW-0406">Ion transport</keyword>
<keyword evidence="3 14" id="KW-0813">Transport</keyword>
<organism evidence="19 20">
    <name type="scientific">Rheinheimera pacifica</name>
    <dbReference type="NCBI Taxonomy" id="173990"/>
    <lineage>
        <taxon>Bacteria</taxon>
        <taxon>Pseudomonadati</taxon>
        <taxon>Pseudomonadota</taxon>
        <taxon>Gammaproteobacteria</taxon>
        <taxon>Chromatiales</taxon>
        <taxon>Chromatiaceae</taxon>
        <taxon>Rheinheimera</taxon>
    </lineage>
</organism>
<keyword evidence="12 19" id="KW-0675">Receptor</keyword>
<dbReference type="OrthoDB" id="8663017at2"/>
<dbReference type="GO" id="GO:0015891">
    <property type="term" value="P:siderophore transport"/>
    <property type="evidence" value="ECO:0007669"/>
    <property type="project" value="InterPro"/>
</dbReference>
<evidence type="ECO:0000256" key="6">
    <source>
        <dbReference type="ARBA" id="ARBA00022692"/>
    </source>
</evidence>
<dbReference type="PROSITE" id="PS52016">
    <property type="entry name" value="TONB_DEPENDENT_REC_3"/>
    <property type="match status" value="1"/>
</dbReference>
<evidence type="ECO:0000256" key="7">
    <source>
        <dbReference type="ARBA" id="ARBA00022729"/>
    </source>
</evidence>
<keyword evidence="5" id="KW-0410">Iron transport</keyword>
<comment type="similarity">
    <text evidence="2 14 15">Belongs to the TonB-dependent receptor family.</text>
</comment>
<evidence type="ECO:0000256" key="11">
    <source>
        <dbReference type="ARBA" id="ARBA00023136"/>
    </source>
</evidence>
<dbReference type="CDD" id="cd01347">
    <property type="entry name" value="ligand_gated_channel"/>
    <property type="match status" value="1"/>
</dbReference>
<name>A0A1H6K762_9GAMM</name>
<keyword evidence="6 14" id="KW-0812">Transmembrane</keyword>
<dbReference type="AlphaFoldDB" id="A0A1H6K762"/>
<evidence type="ECO:0000313" key="19">
    <source>
        <dbReference type="EMBL" id="SEH67336.1"/>
    </source>
</evidence>
<feature type="domain" description="TonB-dependent receptor plug" evidence="18">
    <location>
        <begin position="67"/>
        <end position="164"/>
    </location>
</feature>
<reference evidence="20" key="1">
    <citation type="submission" date="2016-10" db="EMBL/GenBank/DDBJ databases">
        <authorList>
            <person name="Varghese N."/>
            <person name="Submissions S."/>
        </authorList>
    </citation>
    <scope>NUCLEOTIDE SEQUENCE [LARGE SCALE GENOMIC DNA]</scope>
    <source>
        <strain evidence="20">DSM 17616</strain>
    </source>
</reference>
<keyword evidence="20" id="KW-1185">Reference proteome</keyword>
<keyword evidence="10 15" id="KW-0798">TonB box</keyword>
<proteinExistence type="inferred from homology"/>
<dbReference type="GO" id="GO:0038023">
    <property type="term" value="F:signaling receptor activity"/>
    <property type="evidence" value="ECO:0007669"/>
    <property type="project" value="InterPro"/>
</dbReference>
<evidence type="ECO:0000256" key="9">
    <source>
        <dbReference type="ARBA" id="ARBA00023065"/>
    </source>
</evidence>
<evidence type="ECO:0000256" key="16">
    <source>
        <dbReference type="SAM" id="SignalP"/>
    </source>
</evidence>
<keyword evidence="8" id="KW-0408">Iron</keyword>
<dbReference type="Gene3D" id="2.40.170.20">
    <property type="entry name" value="TonB-dependent receptor, beta-barrel domain"/>
    <property type="match status" value="1"/>
</dbReference>
<evidence type="ECO:0000256" key="2">
    <source>
        <dbReference type="ARBA" id="ARBA00009810"/>
    </source>
</evidence>
<evidence type="ECO:0000256" key="10">
    <source>
        <dbReference type="ARBA" id="ARBA00023077"/>
    </source>
</evidence>
<dbReference type="InterPro" id="IPR039426">
    <property type="entry name" value="TonB-dep_rcpt-like"/>
</dbReference>
<dbReference type="STRING" id="173990.SAMN05660691_00811"/>
<dbReference type="InterPro" id="IPR010105">
    <property type="entry name" value="TonB_sidphr_rcpt"/>
</dbReference>
<dbReference type="Gene3D" id="2.170.130.10">
    <property type="entry name" value="TonB-dependent receptor, plug domain"/>
    <property type="match status" value="1"/>
</dbReference>
<evidence type="ECO:0000256" key="3">
    <source>
        <dbReference type="ARBA" id="ARBA00022448"/>
    </source>
</evidence>
<keyword evidence="11 14" id="KW-0472">Membrane</keyword>
<dbReference type="GO" id="GO:0015344">
    <property type="term" value="F:siderophore uptake transmembrane transporter activity"/>
    <property type="evidence" value="ECO:0007669"/>
    <property type="project" value="TreeGrafter"/>
</dbReference>
<dbReference type="EMBL" id="FNXF01000002">
    <property type="protein sequence ID" value="SEH67336.1"/>
    <property type="molecule type" value="Genomic_DNA"/>
</dbReference>
<evidence type="ECO:0000259" key="17">
    <source>
        <dbReference type="Pfam" id="PF00593"/>
    </source>
</evidence>
<evidence type="ECO:0000256" key="1">
    <source>
        <dbReference type="ARBA" id="ARBA00004571"/>
    </source>
</evidence>
<evidence type="ECO:0000313" key="20">
    <source>
        <dbReference type="Proteomes" id="UP000199371"/>
    </source>
</evidence>
<evidence type="ECO:0000256" key="5">
    <source>
        <dbReference type="ARBA" id="ARBA00022496"/>
    </source>
</evidence>
<dbReference type="NCBIfam" id="TIGR01783">
    <property type="entry name" value="TonB-siderophor"/>
    <property type="match status" value="1"/>
</dbReference>
<dbReference type="SUPFAM" id="SSF56935">
    <property type="entry name" value="Porins"/>
    <property type="match status" value="1"/>
</dbReference>
<protein>
    <submittedName>
        <fullName evidence="19">Outer-membrane receptor for ferric coprogen and ferric-rhodotorulic acid</fullName>
    </submittedName>
</protein>
<dbReference type="Proteomes" id="UP000199371">
    <property type="component" value="Unassembled WGS sequence"/>
</dbReference>
<comment type="subcellular location">
    <subcellularLocation>
        <location evidence="1 14">Cell outer membrane</location>
        <topology evidence="1 14">Multi-pass membrane protein</topology>
    </subcellularLocation>
</comment>
<dbReference type="Pfam" id="PF07715">
    <property type="entry name" value="Plug"/>
    <property type="match status" value="1"/>
</dbReference>
<dbReference type="PANTHER" id="PTHR32552">
    <property type="entry name" value="FERRICHROME IRON RECEPTOR-RELATED"/>
    <property type="match status" value="1"/>
</dbReference>
<dbReference type="RefSeq" id="WP_092790472.1">
    <property type="nucleotide sequence ID" value="NZ_FNXF01000002.1"/>
</dbReference>
<evidence type="ECO:0000256" key="8">
    <source>
        <dbReference type="ARBA" id="ARBA00023004"/>
    </source>
</evidence>
<accession>A0A1H6K762</accession>
<dbReference type="GO" id="GO:0009279">
    <property type="term" value="C:cell outer membrane"/>
    <property type="evidence" value="ECO:0007669"/>
    <property type="project" value="UniProtKB-SubCell"/>
</dbReference>
<evidence type="ECO:0000256" key="13">
    <source>
        <dbReference type="ARBA" id="ARBA00023237"/>
    </source>
</evidence>
<dbReference type="Pfam" id="PF00593">
    <property type="entry name" value="TonB_dep_Rec_b-barrel"/>
    <property type="match status" value="1"/>
</dbReference>
<evidence type="ECO:0000259" key="18">
    <source>
        <dbReference type="Pfam" id="PF07715"/>
    </source>
</evidence>
<dbReference type="InterPro" id="IPR000531">
    <property type="entry name" value="Beta-barrel_TonB"/>
</dbReference>